<reference evidence="2 3" key="1">
    <citation type="submission" date="2016-03" db="EMBL/GenBank/DDBJ databases">
        <title>Cyphomyrmex costatus WGS genome.</title>
        <authorList>
            <person name="Nygaard S."/>
            <person name="Hu H."/>
            <person name="Boomsma J."/>
            <person name="Zhang G."/>
        </authorList>
    </citation>
    <scope>NUCLEOTIDE SEQUENCE [LARGE SCALE GENOMIC DNA]</scope>
    <source>
        <strain evidence="2">MS0001</strain>
        <tissue evidence="2">Whole body</tissue>
    </source>
</reference>
<keyword evidence="3" id="KW-1185">Reference proteome</keyword>
<organism evidence="2 3">
    <name type="scientific">Cyphomyrmex costatus</name>
    <dbReference type="NCBI Taxonomy" id="456900"/>
    <lineage>
        <taxon>Eukaryota</taxon>
        <taxon>Metazoa</taxon>
        <taxon>Ecdysozoa</taxon>
        <taxon>Arthropoda</taxon>
        <taxon>Hexapoda</taxon>
        <taxon>Insecta</taxon>
        <taxon>Pterygota</taxon>
        <taxon>Neoptera</taxon>
        <taxon>Endopterygota</taxon>
        <taxon>Hymenoptera</taxon>
        <taxon>Apocrita</taxon>
        <taxon>Aculeata</taxon>
        <taxon>Formicoidea</taxon>
        <taxon>Formicidae</taxon>
        <taxon>Myrmicinae</taxon>
        <taxon>Cyphomyrmex</taxon>
    </lineage>
</organism>
<dbReference type="EMBL" id="KQ977610">
    <property type="protein sequence ID" value="KYN01404.1"/>
    <property type="molecule type" value="Genomic_DNA"/>
</dbReference>
<evidence type="ECO:0000313" key="2">
    <source>
        <dbReference type="EMBL" id="KYN01404.1"/>
    </source>
</evidence>
<sequence>MNQLACCKCKRFLSRTTLICTFCKTNNNAHFSGCAASASCASSGAAGSPTVSSEPSASMDLCVTGPRPAQTSVPAGSTSMPSDVGAALSELRAVLASFSATQSSLDDRVARLEAGLGAGDKIERRLELLGAAVAALNLSVQRLNCLEQKADDLSSSVDVLSSDMFALREGQLSLENRVSRLEDCDASQLLAVSRSVPPVAGDFGVRLERMENERRDLELIVFGLPRAESVDAASLMRDVAASLGVALAPGEIAASFRIPAKDASGGEPLVARFTTIARRNELLARARRRRADFVASHIRPLWPGNRVSLQERATAAERRVFGDARRLARAHSVQFVWMRRGVTYFRVSEGSRAVRYVSSEAMLREAGVTASAPADSGPSASTLAPDLGAV</sequence>
<dbReference type="AlphaFoldDB" id="A0A151IHG7"/>
<gene>
    <name evidence="2" type="ORF">ALC62_07797</name>
</gene>
<evidence type="ECO:0000256" key="1">
    <source>
        <dbReference type="SAM" id="MobiDB-lite"/>
    </source>
</evidence>
<feature type="compositionally biased region" description="Low complexity" evidence="1">
    <location>
        <begin position="370"/>
        <end position="381"/>
    </location>
</feature>
<feature type="region of interest" description="Disordered" evidence="1">
    <location>
        <begin position="368"/>
        <end position="390"/>
    </location>
</feature>
<evidence type="ECO:0000313" key="3">
    <source>
        <dbReference type="Proteomes" id="UP000078542"/>
    </source>
</evidence>
<accession>A0A151IHG7</accession>
<proteinExistence type="predicted"/>
<dbReference type="Proteomes" id="UP000078542">
    <property type="component" value="Unassembled WGS sequence"/>
</dbReference>
<protein>
    <submittedName>
        <fullName evidence="2">Uncharacterized protein</fullName>
    </submittedName>
</protein>
<name>A0A151IHG7_9HYME</name>